<evidence type="ECO:0000313" key="2">
    <source>
        <dbReference type="EMBL" id="KAG5555633.1"/>
    </source>
</evidence>
<gene>
    <name evidence="2" type="ORF">RHGRI_006324</name>
</gene>
<protein>
    <submittedName>
        <fullName evidence="2">Uncharacterized protein</fullName>
    </submittedName>
</protein>
<feature type="region of interest" description="Disordered" evidence="1">
    <location>
        <begin position="1"/>
        <end position="56"/>
    </location>
</feature>
<evidence type="ECO:0000256" key="1">
    <source>
        <dbReference type="SAM" id="MobiDB-lite"/>
    </source>
</evidence>
<organism evidence="2 3">
    <name type="scientific">Rhododendron griersonianum</name>
    <dbReference type="NCBI Taxonomy" id="479676"/>
    <lineage>
        <taxon>Eukaryota</taxon>
        <taxon>Viridiplantae</taxon>
        <taxon>Streptophyta</taxon>
        <taxon>Embryophyta</taxon>
        <taxon>Tracheophyta</taxon>
        <taxon>Spermatophyta</taxon>
        <taxon>Magnoliopsida</taxon>
        <taxon>eudicotyledons</taxon>
        <taxon>Gunneridae</taxon>
        <taxon>Pentapetalae</taxon>
        <taxon>asterids</taxon>
        <taxon>Ericales</taxon>
        <taxon>Ericaceae</taxon>
        <taxon>Ericoideae</taxon>
        <taxon>Rhodoreae</taxon>
        <taxon>Rhododendron</taxon>
    </lineage>
</organism>
<proteinExistence type="predicted"/>
<name>A0AAV6KUC9_9ERIC</name>
<reference evidence="2" key="1">
    <citation type="submission" date="2020-08" db="EMBL/GenBank/DDBJ databases">
        <title>Plant Genome Project.</title>
        <authorList>
            <person name="Zhang R.-G."/>
        </authorList>
    </citation>
    <scope>NUCLEOTIDE SEQUENCE</scope>
    <source>
        <strain evidence="2">WSP0</strain>
        <tissue evidence="2">Leaf</tissue>
    </source>
</reference>
<comment type="caution">
    <text evidence="2">The sequence shown here is derived from an EMBL/GenBank/DDBJ whole genome shotgun (WGS) entry which is preliminary data.</text>
</comment>
<keyword evidence="3" id="KW-1185">Reference proteome</keyword>
<evidence type="ECO:0000313" key="3">
    <source>
        <dbReference type="Proteomes" id="UP000823749"/>
    </source>
</evidence>
<dbReference type="EMBL" id="JACTNZ010000003">
    <property type="protein sequence ID" value="KAG5555633.1"/>
    <property type="molecule type" value="Genomic_DNA"/>
</dbReference>
<accession>A0AAV6KUC9</accession>
<dbReference type="Proteomes" id="UP000823749">
    <property type="component" value="Chromosome 3"/>
</dbReference>
<sequence>MKLLPPLSLNGLHPHHSVRHSPPSPPRPFPTVSDASLSLPPPPPLSLTHTHKHARTPRTSVVNHAVFGHDDWVRPDYSTTFIFGESLALPTDLVLFIIAQRENFPSARIASRQSISVKGAQMSTGAVAIKVLATNSRQGEKEFQSEIAQQSTVIIW</sequence>
<dbReference type="AlphaFoldDB" id="A0AAV6KUC9"/>